<dbReference type="InterPro" id="IPR042240">
    <property type="entry name" value="CHASE_sf"/>
</dbReference>
<dbReference type="FunFam" id="3.30.70.270:FF:000001">
    <property type="entry name" value="Diguanylate cyclase domain protein"/>
    <property type="match status" value="1"/>
</dbReference>
<dbReference type="CDD" id="cd01949">
    <property type="entry name" value="GGDEF"/>
    <property type="match status" value="1"/>
</dbReference>
<feature type="domain" description="CHASE" evidence="7">
    <location>
        <begin position="108"/>
        <end position="194"/>
    </location>
</feature>
<dbReference type="PANTHER" id="PTHR44757:SF2">
    <property type="entry name" value="BIOFILM ARCHITECTURE MAINTENANCE PROTEIN MBAA"/>
    <property type="match status" value="1"/>
</dbReference>
<dbReference type="CDD" id="cd01948">
    <property type="entry name" value="EAL"/>
    <property type="match status" value="1"/>
</dbReference>
<dbReference type="KEGG" id="ope:PU634_14190"/>
<proteinExistence type="predicted"/>
<dbReference type="InterPro" id="IPR029787">
    <property type="entry name" value="Nucleotide_cyclase"/>
</dbReference>
<dbReference type="Pfam" id="PF00990">
    <property type="entry name" value="GGDEF"/>
    <property type="match status" value="1"/>
</dbReference>
<dbReference type="NCBIfam" id="TIGR00254">
    <property type="entry name" value="GGDEF"/>
    <property type="match status" value="1"/>
</dbReference>
<dbReference type="PROSITE" id="PS50839">
    <property type="entry name" value="CHASE"/>
    <property type="match status" value="1"/>
</dbReference>
<dbReference type="InterPro" id="IPR001633">
    <property type="entry name" value="EAL_dom"/>
</dbReference>
<evidence type="ECO:0000256" key="3">
    <source>
        <dbReference type="ARBA" id="ARBA00022692"/>
    </source>
</evidence>
<dbReference type="SMART" id="SM00052">
    <property type="entry name" value="EAL"/>
    <property type="match status" value="1"/>
</dbReference>
<evidence type="ECO:0000259" key="8">
    <source>
        <dbReference type="PROSITE" id="PS50883"/>
    </source>
</evidence>
<dbReference type="Pfam" id="PF00563">
    <property type="entry name" value="EAL"/>
    <property type="match status" value="1"/>
</dbReference>
<dbReference type="SMART" id="SM00267">
    <property type="entry name" value="GGDEF"/>
    <property type="match status" value="1"/>
</dbReference>
<dbReference type="Gene3D" id="3.20.20.450">
    <property type="entry name" value="EAL domain"/>
    <property type="match status" value="1"/>
</dbReference>
<evidence type="ECO:0000256" key="1">
    <source>
        <dbReference type="ARBA" id="ARBA00001946"/>
    </source>
</evidence>
<gene>
    <name evidence="10" type="ORF">PU634_14190</name>
</gene>
<name>A0AA50KNK2_9GAMM</name>
<organism evidence="10 11">
    <name type="scientific">Oceanimonas pelagia</name>
    <dbReference type="NCBI Taxonomy" id="3028314"/>
    <lineage>
        <taxon>Bacteria</taxon>
        <taxon>Pseudomonadati</taxon>
        <taxon>Pseudomonadota</taxon>
        <taxon>Gammaproteobacteria</taxon>
        <taxon>Aeromonadales</taxon>
        <taxon>Aeromonadaceae</taxon>
        <taxon>Oceanimonas</taxon>
    </lineage>
</organism>
<evidence type="ECO:0000313" key="10">
    <source>
        <dbReference type="EMBL" id="WMC10220.1"/>
    </source>
</evidence>
<reference evidence="10 11" key="1">
    <citation type="submission" date="2023-02" db="EMBL/GenBank/DDBJ databases">
        <title>Complete genome sequence of a novel bacterium Oceanimonas sp. NTOU-MSR1 isolated from marine coast sediment.</title>
        <authorList>
            <person name="Yang H.-T."/>
            <person name="Chen Y.-L."/>
            <person name="Ho Y.-N."/>
        </authorList>
    </citation>
    <scope>NUCLEOTIDE SEQUENCE [LARGE SCALE GENOMIC DNA]</scope>
    <source>
        <strain evidence="10 11">NTOU-MSR1</strain>
    </source>
</reference>
<dbReference type="InterPro" id="IPR043128">
    <property type="entry name" value="Rev_trsase/Diguanyl_cyclase"/>
</dbReference>
<dbReference type="InterPro" id="IPR006189">
    <property type="entry name" value="CHASE_dom"/>
</dbReference>
<dbReference type="RefSeq" id="WP_306761424.1">
    <property type="nucleotide sequence ID" value="NZ_CP118224.1"/>
</dbReference>
<evidence type="ECO:0000256" key="6">
    <source>
        <dbReference type="SAM" id="Phobius"/>
    </source>
</evidence>
<keyword evidence="4 6" id="KW-1133">Transmembrane helix</keyword>
<dbReference type="InterPro" id="IPR035919">
    <property type="entry name" value="EAL_sf"/>
</dbReference>
<dbReference type="InterPro" id="IPR052155">
    <property type="entry name" value="Biofilm_reg_signaling"/>
</dbReference>
<dbReference type="GO" id="GO:0016020">
    <property type="term" value="C:membrane"/>
    <property type="evidence" value="ECO:0007669"/>
    <property type="project" value="UniProtKB-SubCell"/>
</dbReference>
<dbReference type="Proteomes" id="UP001223802">
    <property type="component" value="Chromosome"/>
</dbReference>
<feature type="domain" description="GGDEF" evidence="9">
    <location>
        <begin position="326"/>
        <end position="459"/>
    </location>
</feature>
<evidence type="ECO:0000259" key="9">
    <source>
        <dbReference type="PROSITE" id="PS50887"/>
    </source>
</evidence>
<comment type="subcellular location">
    <subcellularLocation>
        <location evidence="2">Membrane</location>
    </subcellularLocation>
</comment>
<dbReference type="Gene3D" id="3.30.450.350">
    <property type="entry name" value="CHASE domain"/>
    <property type="match status" value="1"/>
</dbReference>
<evidence type="ECO:0000313" key="11">
    <source>
        <dbReference type="Proteomes" id="UP001223802"/>
    </source>
</evidence>
<dbReference type="GO" id="GO:0003824">
    <property type="term" value="F:catalytic activity"/>
    <property type="evidence" value="ECO:0007669"/>
    <property type="project" value="UniProtKB-ARBA"/>
</dbReference>
<evidence type="ECO:0000256" key="2">
    <source>
        <dbReference type="ARBA" id="ARBA00004370"/>
    </source>
</evidence>
<dbReference type="SUPFAM" id="SSF141868">
    <property type="entry name" value="EAL domain-like"/>
    <property type="match status" value="1"/>
</dbReference>
<protein>
    <submittedName>
        <fullName evidence="10">EAL domain-containing protein</fullName>
    </submittedName>
</protein>
<feature type="domain" description="EAL" evidence="8">
    <location>
        <begin position="468"/>
        <end position="722"/>
    </location>
</feature>
<feature type="transmembrane region" description="Helical" evidence="6">
    <location>
        <begin position="249"/>
        <end position="271"/>
    </location>
</feature>
<keyword evidence="3 6" id="KW-0812">Transmembrane</keyword>
<accession>A0AA50KNK2</accession>
<dbReference type="PANTHER" id="PTHR44757">
    <property type="entry name" value="DIGUANYLATE CYCLASE DGCP"/>
    <property type="match status" value="1"/>
</dbReference>
<dbReference type="Gene3D" id="3.30.70.270">
    <property type="match status" value="1"/>
</dbReference>
<dbReference type="EMBL" id="CP118224">
    <property type="protein sequence ID" value="WMC10220.1"/>
    <property type="molecule type" value="Genomic_DNA"/>
</dbReference>
<dbReference type="PROSITE" id="PS50883">
    <property type="entry name" value="EAL"/>
    <property type="match status" value="1"/>
</dbReference>
<evidence type="ECO:0000256" key="5">
    <source>
        <dbReference type="ARBA" id="ARBA00023136"/>
    </source>
</evidence>
<keyword evidence="5 6" id="KW-0472">Membrane</keyword>
<dbReference type="Pfam" id="PF03924">
    <property type="entry name" value="CHASE"/>
    <property type="match status" value="1"/>
</dbReference>
<dbReference type="GO" id="GO:0007165">
    <property type="term" value="P:signal transduction"/>
    <property type="evidence" value="ECO:0007669"/>
    <property type="project" value="UniProtKB-ARBA"/>
</dbReference>
<comment type="cofactor">
    <cofactor evidence="1">
        <name>Mg(2+)</name>
        <dbReference type="ChEBI" id="CHEBI:18420"/>
    </cofactor>
</comment>
<keyword evidence="11" id="KW-1185">Reference proteome</keyword>
<dbReference type="SMART" id="SM01079">
    <property type="entry name" value="CHASE"/>
    <property type="match status" value="1"/>
</dbReference>
<sequence length="741" mass="82589">MLKVRTSSLYTLLAFVCIFAAGAYYTHLSLLADRKEQLLLMEEVVGVQAGAIERRLTRSLSSTYILAQEVRRSNGQFRDFDKFAEEVMQTLGGVSNLQLAPNGITEKTYPLEGNEKGIGHNLLQSDQRKKEAWQAIRSKTLTLAGPFMLVQGRVGMVGRNPVFLEQNGESRFWGFATALIYLDDLLAFTELDQLQQKGYAFTLSRLHPDTGEVDVFARSPGKLDEQRVSKTIRVPNGEWTLTMSRPTNFTLPVVLGMTLSLVTALVFALLIRRILREPERLRELVKQQTAQLEQLAFNDDLTGLANRRFLTEQLEQAILHSRRAGERLALMYLDLDDFKRINDSSGHTDGDRLLIEVGRRLRAAVRKTDIVGRLGGDEFAVVLLNIKSADNARRIAESIIASISRPVSLAQHEAVVGTSIGITLAPEDGTSSDELLRNADLAMYDSKRAGKLQLSFYNPVMQEQALHSVRLEKELRLALEQQQFFLVYQPVVSLTNGRVEKFEALLRWHQPGQGVQSPGHFIAVAELTGLIVPIGYWVIEAACGFVQRQMQTGRTVKPVAVNLSVCQLREASFAEKVQALLARLKVPPELLELEITESMLMENVDLAMVLIENLKRLGIRISIDDFGTGYSSLSQLRQLPVNALKIDRSFIRELETSPVDQQMVEAITAMVHKLGLRVVAEGIETEQQMWLLRDIGCDHGQGFLFARPLALEQALQYRGHDALRAITGARPGHPCGAAAAG</sequence>
<evidence type="ECO:0000256" key="4">
    <source>
        <dbReference type="ARBA" id="ARBA00022989"/>
    </source>
</evidence>
<dbReference type="PROSITE" id="PS50887">
    <property type="entry name" value="GGDEF"/>
    <property type="match status" value="1"/>
</dbReference>
<dbReference type="SUPFAM" id="SSF55073">
    <property type="entry name" value="Nucleotide cyclase"/>
    <property type="match status" value="1"/>
</dbReference>
<dbReference type="InterPro" id="IPR000160">
    <property type="entry name" value="GGDEF_dom"/>
</dbReference>
<evidence type="ECO:0000259" key="7">
    <source>
        <dbReference type="PROSITE" id="PS50839"/>
    </source>
</evidence>
<dbReference type="AlphaFoldDB" id="A0AA50KNK2"/>